<protein>
    <recommendedName>
        <fullName evidence="8">Transmembrane protein 126A</fullName>
    </recommendedName>
</protein>
<evidence type="ECO:0000256" key="8">
    <source>
        <dbReference type="ARBA" id="ARBA00039469"/>
    </source>
</evidence>
<evidence type="ECO:0000256" key="2">
    <source>
        <dbReference type="ARBA" id="ARBA00022692"/>
    </source>
</evidence>
<dbReference type="Ensembl" id="ENSMMNT00015012602.1">
    <property type="protein sequence ID" value="ENSMMNP00015011512.1"/>
    <property type="gene ID" value="ENSMMNG00015008509.1"/>
</dbReference>
<comment type="function">
    <text evidence="10">Protein required for the cotranslational protein quality control in the inner membrane of the mitochondria. Associates with newly synthesized polypeptides and may act as a chaperone that cooperates with OXA1L for the insertion of newly synthesized mitochondrial proteins into the inner membrane. Required for the assembly of the ND4 module of mitochondrial complex I.</text>
</comment>
<name>A0A8C6B9T4_MONMO</name>
<proteinExistence type="inferred from homology"/>
<dbReference type="PANTHER" id="PTHR16296:SF4">
    <property type="entry name" value="TRANSMEMBRANE PROTEIN 126A"/>
    <property type="match status" value="1"/>
</dbReference>
<evidence type="ECO:0000256" key="11">
    <source>
        <dbReference type="SAM" id="Phobius"/>
    </source>
</evidence>
<dbReference type="GO" id="GO:0005743">
    <property type="term" value="C:mitochondrial inner membrane"/>
    <property type="evidence" value="ECO:0007669"/>
    <property type="project" value="UniProtKB-SubCell"/>
</dbReference>
<evidence type="ECO:0000256" key="9">
    <source>
        <dbReference type="ARBA" id="ARBA00044764"/>
    </source>
</evidence>
<dbReference type="InterPro" id="IPR009801">
    <property type="entry name" value="TMEM126"/>
</dbReference>
<keyword evidence="3" id="KW-0999">Mitochondrion inner membrane</keyword>
<sequence length="205" mass="23140">MQNHEPGDTIREKLTTCDIITRNVSQVPEEEMDLLEHGSTCLGLNATLCGLRTVFLKLFATWVRISARLPMAVISFWTVHVPYKDFVSLPLTAGGLNCGRCTVTWYIPWLILVFGDLLPLFLVIPLNGGFVARYNSSLFPEKEVTAFAADLGPNNINCSEKHQKLIESIGIPQFTVLCKYCVFYKWKLYGNPTLSKSIFVPFFQQ</sequence>
<keyword evidence="5" id="KW-0496">Mitochondrion</keyword>
<organism evidence="12 13">
    <name type="scientific">Monodon monoceros</name>
    <name type="common">Narwhal</name>
    <name type="synonym">Ceratodon monodon</name>
    <dbReference type="NCBI Taxonomy" id="40151"/>
    <lineage>
        <taxon>Eukaryota</taxon>
        <taxon>Metazoa</taxon>
        <taxon>Chordata</taxon>
        <taxon>Craniata</taxon>
        <taxon>Vertebrata</taxon>
        <taxon>Euteleostomi</taxon>
        <taxon>Mammalia</taxon>
        <taxon>Eutheria</taxon>
        <taxon>Laurasiatheria</taxon>
        <taxon>Artiodactyla</taxon>
        <taxon>Whippomorpha</taxon>
        <taxon>Cetacea</taxon>
        <taxon>Odontoceti</taxon>
        <taxon>Monodontidae</taxon>
        <taxon>Monodon</taxon>
    </lineage>
</organism>
<keyword evidence="4 11" id="KW-1133">Transmembrane helix</keyword>
<accession>A0A8C6B9T4</accession>
<evidence type="ECO:0000256" key="1">
    <source>
        <dbReference type="ARBA" id="ARBA00004448"/>
    </source>
</evidence>
<keyword evidence="2 11" id="KW-0812">Transmembrane</keyword>
<keyword evidence="13" id="KW-1185">Reference proteome</keyword>
<dbReference type="AlphaFoldDB" id="A0A8C6B9T4"/>
<comment type="subcellular location">
    <subcellularLocation>
        <location evidence="1">Mitochondrion inner membrane</location>
        <topology evidence="1">Multi-pass membrane protein</topology>
    </subcellularLocation>
</comment>
<evidence type="ECO:0000256" key="7">
    <source>
        <dbReference type="ARBA" id="ARBA00038018"/>
    </source>
</evidence>
<evidence type="ECO:0000313" key="12">
    <source>
        <dbReference type="Ensembl" id="ENSMMNP00015011512.1"/>
    </source>
</evidence>
<feature type="transmembrane region" description="Helical" evidence="11">
    <location>
        <begin position="65"/>
        <end position="83"/>
    </location>
</feature>
<evidence type="ECO:0000256" key="6">
    <source>
        <dbReference type="ARBA" id="ARBA00023136"/>
    </source>
</evidence>
<evidence type="ECO:0000256" key="5">
    <source>
        <dbReference type="ARBA" id="ARBA00023128"/>
    </source>
</evidence>
<reference evidence="12" key="2">
    <citation type="submission" date="2025-09" db="UniProtKB">
        <authorList>
            <consortium name="Ensembl"/>
        </authorList>
    </citation>
    <scope>IDENTIFICATION</scope>
</reference>
<feature type="transmembrane region" description="Helical" evidence="11">
    <location>
        <begin position="103"/>
        <end position="124"/>
    </location>
</feature>
<evidence type="ECO:0000313" key="13">
    <source>
        <dbReference type="Proteomes" id="UP000694561"/>
    </source>
</evidence>
<reference evidence="12" key="1">
    <citation type="submission" date="2025-08" db="UniProtKB">
        <authorList>
            <consortium name="Ensembl"/>
        </authorList>
    </citation>
    <scope>IDENTIFICATION</scope>
</reference>
<comment type="similarity">
    <text evidence="7">Belongs to the TMEM126 family.</text>
</comment>
<comment type="subunit">
    <text evidence="9">Interacts with OXA1L; promoting cotranslational quality control in mitochondria.</text>
</comment>
<dbReference type="Pfam" id="PF07114">
    <property type="entry name" value="TMEM126"/>
    <property type="match status" value="1"/>
</dbReference>
<evidence type="ECO:0000256" key="3">
    <source>
        <dbReference type="ARBA" id="ARBA00022792"/>
    </source>
</evidence>
<dbReference type="PANTHER" id="PTHR16296">
    <property type="entry name" value="UNCHARACTERIZED HYPOTHALAMUS PROTEIN HT007"/>
    <property type="match status" value="1"/>
</dbReference>
<dbReference type="GO" id="GO:0032981">
    <property type="term" value="P:mitochondrial respiratory chain complex I assembly"/>
    <property type="evidence" value="ECO:0007669"/>
    <property type="project" value="TreeGrafter"/>
</dbReference>
<keyword evidence="6 11" id="KW-0472">Membrane</keyword>
<dbReference type="GeneTree" id="ENSGT00520000055616"/>
<dbReference type="Proteomes" id="UP000694561">
    <property type="component" value="Unplaced"/>
</dbReference>
<evidence type="ECO:0000256" key="4">
    <source>
        <dbReference type="ARBA" id="ARBA00022989"/>
    </source>
</evidence>
<evidence type="ECO:0000256" key="10">
    <source>
        <dbReference type="ARBA" id="ARBA00045919"/>
    </source>
</evidence>